<gene>
    <name evidence="1" type="ORF">V8G54_014682</name>
</gene>
<name>A0AAQ3NI58_VIGMU</name>
<accession>A0AAQ3NI58</accession>
<evidence type="ECO:0000313" key="1">
    <source>
        <dbReference type="EMBL" id="WVZ10152.1"/>
    </source>
</evidence>
<organism evidence="1 2">
    <name type="scientific">Vigna mungo</name>
    <name type="common">Black gram</name>
    <name type="synonym">Phaseolus mungo</name>
    <dbReference type="NCBI Taxonomy" id="3915"/>
    <lineage>
        <taxon>Eukaryota</taxon>
        <taxon>Viridiplantae</taxon>
        <taxon>Streptophyta</taxon>
        <taxon>Embryophyta</taxon>
        <taxon>Tracheophyta</taxon>
        <taxon>Spermatophyta</taxon>
        <taxon>Magnoliopsida</taxon>
        <taxon>eudicotyledons</taxon>
        <taxon>Gunneridae</taxon>
        <taxon>Pentapetalae</taxon>
        <taxon>rosids</taxon>
        <taxon>fabids</taxon>
        <taxon>Fabales</taxon>
        <taxon>Fabaceae</taxon>
        <taxon>Papilionoideae</taxon>
        <taxon>50 kb inversion clade</taxon>
        <taxon>NPAAA clade</taxon>
        <taxon>indigoferoid/millettioid clade</taxon>
        <taxon>Phaseoleae</taxon>
        <taxon>Vigna</taxon>
    </lineage>
</organism>
<dbReference type="AlphaFoldDB" id="A0AAQ3NI58"/>
<evidence type="ECO:0000313" key="2">
    <source>
        <dbReference type="Proteomes" id="UP001374535"/>
    </source>
</evidence>
<dbReference type="Proteomes" id="UP001374535">
    <property type="component" value="Chromosome 5"/>
</dbReference>
<keyword evidence="2" id="KW-1185">Reference proteome</keyword>
<reference evidence="1 2" key="1">
    <citation type="journal article" date="2023" name="Life. Sci Alliance">
        <title>Evolutionary insights into 3D genome organization and epigenetic landscape of Vigna mungo.</title>
        <authorList>
            <person name="Junaid A."/>
            <person name="Singh B."/>
            <person name="Bhatia S."/>
        </authorList>
    </citation>
    <scope>NUCLEOTIDE SEQUENCE [LARGE SCALE GENOMIC DNA]</scope>
    <source>
        <strain evidence="1">Urdbean</strain>
    </source>
</reference>
<dbReference type="EMBL" id="CP144696">
    <property type="protein sequence ID" value="WVZ10152.1"/>
    <property type="molecule type" value="Genomic_DNA"/>
</dbReference>
<protein>
    <submittedName>
        <fullName evidence="1">Uncharacterized protein</fullName>
    </submittedName>
</protein>
<proteinExistence type="predicted"/>
<sequence length="231" mass="25837">MVVGGYHWLQCLVGGATVRLPRAKHRIHQIGNHAVISSALLPSLSHTESRSRETLAQFISVASLLILHTREDVFRIMVSPLHSRRLTVDPKGFPWRLQWCLGGDMVVVAAWFGFSEVTESAKTANQWSHHASLFVETSLARHSIMPNSTTALFSLTPPPFVVATASLCFHNSHFFSSVLSFLFMVSPRISSFPFRNENLEENPMNPTISKIISTAEDEIAEDDDVVEKHLF</sequence>